<dbReference type="Gene3D" id="3.30.780.20">
    <property type="match status" value="1"/>
</dbReference>
<dbReference type="Pfam" id="PF00271">
    <property type="entry name" value="Helicase_C"/>
    <property type="match status" value="1"/>
</dbReference>
<dbReference type="PROSITE" id="PS51194">
    <property type="entry name" value="HELICASE_CTER"/>
    <property type="match status" value="1"/>
</dbReference>
<dbReference type="SMART" id="SM00487">
    <property type="entry name" value="DEXDc"/>
    <property type="match status" value="1"/>
</dbReference>
<gene>
    <name evidence="3" type="ORF">UFOVP49_192</name>
</gene>
<dbReference type="PROSITE" id="PS51192">
    <property type="entry name" value="HELICASE_ATP_BIND_1"/>
    <property type="match status" value="1"/>
</dbReference>
<keyword evidence="3" id="KW-0347">Helicase</keyword>
<dbReference type="InterPro" id="IPR014001">
    <property type="entry name" value="Helicase_ATP-bd"/>
</dbReference>
<proteinExistence type="predicted"/>
<feature type="domain" description="Helicase ATP-binding" evidence="1">
    <location>
        <begin position="123"/>
        <end position="281"/>
    </location>
</feature>
<evidence type="ECO:0000259" key="2">
    <source>
        <dbReference type="PROSITE" id="PS51194"/>
    </source>
</evidence>
<dbReference type="InterPro" id="IPR006935">
    <property type="entry name" value="Helicase/UvrB_N"/>
</dbReference>
<reference evidence="3" key="1">
    <citation type="submission" date="2020-04" db="EMBL/GenBank/DDBJ databases">
        <authorList>
            <person name="Chiriac C."/>
            <person name="Salcher M."/>
            <person name="Ghai R."/>
            <person name="Kavagutti S V."/>
        </authorList>
    </citation>
    <scope>NUCLEOTIDE SEQUENCE</scope>
</reference>
<sequence>MDVTLSKIDEVYVQVHCDEGIKAELSDFFSFFAPNYQFSPLFKKRVWNGKIYLFNKKNSYLYCGLVHYLHGFCKDRKLSFEYKEAPRSFSDFTVEKTKEFAKILKLHSRGNPIEPHDHQITAFLKSVLHKKVLLLSPTASGKSLIIYMLTRFLLGTECKRGLLIVPTISLVEQMYGDFQDYSSANGWNVDANVQKIYQGQDKVISKSLTISTWQSIHEFPKKFFEQFDFVVGDEAHGFKAKSMTNIMTKLSKAKYRIGTTGTIDDTVVNKLTLEGHFGPAVRVITTKELIDKKQLSDFEIKCLILKYPEQLAKLVKEMDFQQEMDFLVSNDIRNNFITNLSMDIKGNTLILFQFVEKHGKILYNKVLERTKDQPNRKVFFVCGQTEAADREAVRHITEKENDAIIVASYGVFSTGVNIRRLHNIIFASPSKSKIRNLQSIGRGLRLGEDKEKAVLYDISDDLRVGEYINYTMNHYAERVKIYHAEKFKITTYKVELKYD</sequence>
<dbReference type="SMART" id="SM00490">
    <property type="entry name" value="HELICc"/>
    <property type="match status" value="1"/>
</dbReference>
<keyword evidence="3" id="KW-0067">ATP-binding</keyword>
<dbReference type="EMBL" id="LR796178">
    <property type="protein sequence ID" value="CAB4124354.1"/>
    <property type="molecule type" value="Genomic_DNA"/>
</dbReference>
<organism evidence="3">
    <name type="scientific">uncultured Caudovirales phage</name>
    <dbReference type="NCBI Taxonomy" id="2100421"/>
    <lineage>
        <taxon>Viruses</taxon>
        <taxon>Duplodnaviria</taxon>
        <taxon>Heunggongvirae</taxon>
        <taxon>Uroviricota</taxon>
        <taxon>Caudoviricetes</taxon>
        <taxon>Peduoviridae</taxon>
        <taxon>Maltschvirus</taxon>
        <taxon>Maltschvirus maltsch</taxon>
    </lineage>
</organism>
<name>A0A6J5KPQ9_9CAUD</name>
<protein>
    <submittedName>
        <fullName evidence="3">SSL2 DNA or RNA helicases of superfamily II</fullName>
    </submittedName>
</protein>
<feature type="domain" description="Helicase C-terminal" evidence="2">
    <location>
        <begin position="336"/>
        <end position="487"/>
    </location>
</feature>
<dbReference type="GO" id="GO:0004386">
    <property type="term" value="F:helicase activity"/>
    <property type="evidence" value="ECO:0007669"/>
    <property type="project" value="UniProtKB-KW"/>
</dbReference>
<dbReference type="Pfam" id="PF04851">
    <property type="entry name" value="ResIII"/>
    <property type="match status" value="1"/>
</dbReference>
<keyword evidence="3" id="KW-0378">Hydrolase</keyword>
<dbReference type="PANTHER" id="PTHR47396:SF1">
    <property type="entry name" value="ATP-DEPENDENT HELICASE IRC3-RELATED"/>
    <property type="match status" value="1"/>
</dbReference>
<dbReference type="Pfam" id="PF21241">
    <property type="entry name" value="UvsW_N"/>
    <property type="match status" value="1"/>
</dbReference>
<dbReference type="GO" id="GO:0003677">
    <property type="term" value="F:DNA binding"/>
    <property type="evidence" value="ECO:0007669"/>
    <property type="project" value="InterPro"/>
</dbReference>
<dbReference type="PANTHER" id="PTHR47396">
    <property type="entry name" value="TYPE I RESTRICTION ENZYME ECOKI R PROTEIN"/>
    <property type="match status" value="1"/>
</dbReference>
<evidence type="ECO:0000259" key="1">
    <source>
        <dbReference type="PROSITE" id="PS51192"/>
    </source>
</evidence>
<accession>A0A6J5KPQ9</accession>
<dbReference type="InterPro" id="IPR001650">
    <property type="entry name" value="Helicase_C-like"/>
</dbReference>
<dbReference type="InterPro" id="IPR027417">
    <property type="entry name" value="P-loop_NTPase"/>
</dbReference>
<dbReference type="Gene3D" id="3.40.50.300">
    <property type="entry name" value="P-loop containing nucleotide triphosphate hydrolases"/>
    <property type="match status" value="2"/>
</dbReference>
<dbReference type="GO" id="GO:0016787">
    <property type="term" value="F:hydrolase activity"/>
    <property type="evidence" value="ECO:0007669"/>
    <property type="project" value="InterPro"/>
</dbReference>
<dbReference type="SUPFAM" id="SSF52540">
    <property type="entry name" value="P-loop containing nucleoside triphosphate hydrolases"/>
    <property type="match status" value="2"/>
</dbReference>
<dbReference type="InterPro" id="IPR049430">
    <property type="entry name" value="UvsW_N_sf"/>
</dbReference>
<dbReference type="InterPro" id="IPR049409">
    <property type="entry name" value="UvsW_N"/>
</dbReference>
<evidence type="ECO:0000313" key="3">
    <source>
        <dbReference type="EMBL" id="CAB4124354.1"/>
    </source>
</evidence>
<dbReference type="GO" id="GO:0005524">
    <property type="term" value="F:ATP binding"/>
    <property type="evidence" value="ECO:0007669"/>
    <property type="project" value="InterPro"/>
</dbReference>
<keyword evidence="3" id="KW-0547">Nucleotide-binding</keyword>
<dbReference type="InterPro" id="IPR050742">
    <property type="entry name" value="Helicase_Restrict-Modif_Enz"/>
</dbReference>